<keyword evidence="5" id="KW-0813">Transport</keyword>
<feature type="transmembrane region" description="Helical" evidence="17">
    <location>
        <begin position="202"/>
        <end position="221"/>
    </location>
</feature>
<gene>
    <name evidence="20" type="primary">ND2</name>
</gene>
<evidence type="ECO:0000256" key="16">
    <source>
        <dbReference type="ARBA" id="ARBA00049551"/>
    </source>
</evidence>
<protein>
    <recommendedName>
        <fullName evidence="4 17">NADH-ubiquinone oxidoreductase chain 2</fullName>
        <ecNumber evidence="3 17">7.1.1.2</ecNumber>
    </recommendedName>
</protein>
<evidence type="ECO:0000256" key="15">
    <source>
        <dbReference type="ARBA" id="ARBA00023136"/>
    </source>
</evidence>
<keyword evidence="15 17" id="KW-0472">Membrane</keyword>
<keyword evidence="13 17" id="KW-0830">Ubiquinone</keyword>
<feature type="domain" description="NADH:quinone oxidoreductase/Mrp antiporter transmembrane" evidence="18">
    <location>
        <begin position="23"/>
        <end position="288"/>
    </location>
</feature>
<evidence type="ECO:0000256" key="3">
    <source>
        <dbReference type="ARBA" id="ARBA00012944"/>
    </source>
</evidence>
<feature type="transmembrane region" description="Helical" evidence="17">
    <location>
        <begin position="26"/>
        <end position="47"/>
    </location>
</feature>
<name>A7XIB8_9SAUR</name>
<dbReference type="InterPro" id="IPR003917">
    <property type="entry name" value="NADH_UbQ_OxRdtase_chain2"/>
</dbReference>
<feature type="transmembrane region" description="Helical" evidence="17">
    <location>
        <begin position="178"/>
        <end position="196"/>
    </location>
</feature>
<proteinExistence type="inferred from homology"/>
<dbReference type="Pfam" id="PF00361">
    <property type="entry name" value="Proton_antipo_M"/>
    <property type="match status" value="1"/>
</dbReference>
<evidence type="ECO:0000256" key="6">
    <source>
        <dbReference type="ARBA" id="ARBA00022660"/>
    </source>
</evidence>
<dbReference type="InterPro" id="IPR050175">
    <property type="entry name" value="Complex_I_Subunit_2"/>
</dbReference>
<keyword evidence="11 17" id="KW-1133">Transmembrane helix</keyword>
<keyword evidence="7 17" id="KW-0812">Transmembrane</keyword>
<evidence type="ECO:0000256" key="14">
    <source>
        <dbReference type="ARBA" id="ARBA00023128"/>
    </source>
</evidence>
<dbReference type="GO" id="GO:0005743">
    <property type="term" value="C:mitochondrial inner membrane"/>
    <property type="evidence" value="ECO:0007669"/>
    <property type="project" value="UniProtKB-SubCell"/>
</dbReference>
<dbReference type="Pfam" id="PF06444">
    <property type="entry name" value="NADH_dehy_S2_C"/>
    <property type="match status" value="1"/>
</dbReference>
<dbReference type="InterPro" id="IPR010933">
    <property type="entry name" value="NADH_DH_su2_C"/>
</dbReference>
<evidence type="ECO:0000256" key="17">
    <source>
        <dbReference type="RuleBase" id="RU003403"/>
    </source>
</evidence>
<keyword evidence="8 17" id="KW-0999">Mitochondrion inner membrane</keyword>
<keyword evidence="6 17" id="KW-0679">Respiratory chain</keyword>
<evidence type="ECO:0000259" key="19">
    <source>
        <dbReference type="Pfam" id="PF06444"/>
    </source>
</evidence>
<evidence type="ECO:0000256" key="2">
    <source>
        <dbReference type="ARBA" id="ARBA00007012"/>
    </source>
</evidence>
<feature type="transmembrane region" description="Helical" evidence="17">
    <location>
        <begin position="233"/>
        <end position="255"/>
    </location>
</feature>
<feature type="transmembrane region" description="Helical" evidence="17">
    <location>
        <begin position="59"/>
        <end position="79"/>
    </location>
</feature>
<feature type="transmembrane region" description="Helical" evidence="17">
    <location>
        <begin position="275"/>
        <end position="294"/>
    </location>
</feature>
<comment type="similarity">
    <text evidence="2 17">Belongs to the complex I subunit 2 family.</text>
</comment>
<keyword evidence="12 17" id="KW-0520">NAD</keyword>
<accession>A7XIB8</accession>
<dbReference type="PANTHER" id="PTHR46552:SF1">
    <property type="entry name" value="NADH-UBIQUINONE OXIDOREDUCTASE CHAIN 2"/>
    <property type="match status" value="1"/>
</dbReference>
<comment type="function">
    <text evidence="17">Core subunit of the mitochondrial membrane respiratory chain NADH dehydrogenase (Complex I) which catalyzes electron transfer from NADH through the respiratory chain, using ubiquinone as an electron acceptor. Essential for the catalytic activity and assembly of complex I.</text>
</comment>
<sequence>MNPLVLMLMTICLASTTIMTALSHHWLLAWICLELNMLSIMPLMMMTPHPRATEATIKYFITQTVASTLILTASILNAWQTGQWAIINTMNPAAMTLLTIGIMMKLGVAPMHMWFLEVLQGVPMNIALIISTWQKLAPLALLYTTASQLHTNTMLTLGLLSAMLGGLLGLNQTQTRKILACSSISHMGWIVVTLPINPQMTTLMVTTYILITAILFNLFTTTKTNSLLDMGNAWPYSPTLLSLTMCTLMSLAGVPPLSGFVPKILILNDMTNLNLLPFATTMALSSLLSLYFYLRLAYLTTLTLPPHTTTTNYKWRFKMHQTLTLTLLNSMALFILPLTPALYCTL</sequence>
<evidence type="ECO:0000256" key="12">
    <source>
        <dbReference type="ARBA" id="ARBA00023027"/>
    </source>
</evidence>
<dbReference type="EC" id="7.1.1.2" evidence="3 17"/>
<dbReference type="PANTHER" id="PTHR46552">
    <property type="entry name" value="NADH-UBIQUINONE OXIDOREDUCTASE CHAIN 2"/>
    <property type="match status" value="1"/>
</dbReference>
<evidence type="ECO:0000313" key="20">
    <source>
        <dbReference type="EMBL" id="ABU86387.1"/>
    </source>
</evidence>
<evidence type="ECO:0000256" key="11">
    <source>
        <dbReference type="ARBA" id="ARBA00022989"/>
    </source>
</evidence>
<evidence type="ECO:0000256" key="13">
    <source>
        <dbReference type="ARBA" id="ARBA00023075"/>
    </source>
</evidence>
<feature type="transmembrane region" description="Helical" evidence="17">
    <location>
        <begin position="323"/>
        <end position="343"/>
    </location>
</feature>
<dbReference type="GO" id="GO:0006120">
    <property type="term" value="P:mitochondrial electron transport, NADH to ubiquinone"/>
    <property type="evidence" value="ECO:0007669"/>
    <property type="project" value="InterPro"/>
</dbReference>
<feature type="transmembrane region" description="Helical" evidence="17">
    <location>
        <begin position="153"/>
        <end position="171"/>
    </location>
</feature>
<dbReference type="AlphaFoldDB" id="A7XIB8"/>
<feature type="domain" description="NADH dehydrogenase subunit 2 C-terminal" evidence="19">
    <location>
        <begin position="290"/>
        <end position="343"/>
    </location>
</feature>
<evidence type="ECO:0000256" key="9">
    <source>
        <dbReference type="ARBA" id="ARBA00022967"/>
    </source>
</evidence>
<evidence type="ECO:0000256" key="5">
    <source>
        <dbReference type="ARBA" id="ARBA00022448"/>
    </source>
</evidence>
<dbReference type="GO" id="GO:0008137">
    <property type="term" value="F:NADH dehydrogenase (ubiquinone) activity"/>
    <property type="evidence" value="ECO:0007669"/>
    <property type="project" value="UniProtKB-EC"/>
</dbReference>
<dbReference type="InterPro" id="IPR001750">
    <property type="entry name" value="ND/Mrp_TM"/>
</dbReference>
<evidence type="ECO:0000256" key="4">
    <source>
        <dbReference type="ARBA" id="ARBA00021008"/>
    </source>
</evidence>
<keyword evidence="14 17" id="KW-0496">Mitochondrion</keyword>
<keyword evidence="10 17" id="KW-0249">Electron transport</keyword>
<geneLocation type="mitochondrion" evidence="20"/>
<evidence type="ECO:0000256" key="10">
    <source>
        <dbReference type="ARBA" id="ARBA00022982"/>
    </source>
</evidence>
<keyword evidence="9 17" id="KW-1278">Translocase</keyword>
<reference evidence="20" key="1">
    <citation type="submission" date="2007-03" db="EMBL/GenBank/DDBJ databases">
        <title>A phylogeny of the enigmatic Madagascan geckos of the genus Uroplatus (Squamata: Gekkonidae).</title>
        <authorList>
            <person name="Greenbaum E."/>
            <person name="Bauer A.M."/>
            <person name="Jackman T.R."/>
            <person name="Vences M."/>
            <person name="Glaw F."/>
        </authorList>
    </citation>
    <scope>NUCLEOTIDE SEQUENCE</scope>
</reference>
<dbReference type="EMBL" id="EF490799">
    <property type="protein sequence ID" value="ABU86387.1"/>
    <property type="molecule type" value="Genomic_DNA"/>
</dbReference>
<evidence type="ECO:0000256" key="8">
    <source>
        <dbReference type="ARBA" id="ARBA00022792"/>
    </source>
</evidence>
<comment type="catalytic activity">
    <reaction evidence="16 17">
        <text>a ubiquinone + NADH + 5 H(+)(in) = a ubiquinol + NAD(+) + 4 H(+)(out)</text>
        <dbReference type="Rhea" id="RHEA:29091"/>
        <dbReference type="Rhea" id="RHEA-COMP:9565"/>
        <dbReference type="Rhea" id="RHEA-COMP:9566"/>
        <dbReference type="ChEBI" id="CHEBI:15378"/>
        <dbReference type="ChEBI" id="CHEBI:16389"/>
        <dbReference type="ChEBI" id="CHEBI:17976"/>
        <dbReference type="ChEBI" id="CHEBI:57540"/>
        <dbReference type="ChEBI" id="CHEBI:57945"/>
        <dbReference type="EC" id="7.1.1.2"/>
    </reaction>
</comment>
<evidence type="ECO:0000256" key="7">
    <source>
        <dbReference type="ARBA" id="ARBA00022692"/>
    </source>
</evidence>
<dbReference type="PRINTS" id="PR01436">
    <property type="entry name" value="NADHDHGNASE2"/>
</dbReference>
<evidence type="ECO:0000256" key="1">
    <source>
        <dbReference type="ARBA" id="ARBA00004448"/>
    </source>
</evidence>
<organism evidence="20">
    <name type="scientific">Uroplatus phantasticus</name>
    <dbReference type="NCBI Taxonomy" id="402381"/>
    <lineage>
        <taxon>Eukaryota</taxon>
        <taxon>Metazoa</taxon>
        <taxon>Chordata</taxon>
        <taxon>Craniata</taxon>
        <taxon>Vertebrata</taxon>
        <taxon>Euteleostomi</taxon>
        <taxon>Lepidosauria</taxon>
        <taxon>Squamata</taxon>
        <taxon>Bifurcata</taxon>
        <taxon>Gekkota</taxon>
        <taxon>Gekkonidae</taxon>
        <taxon>Gekkoninae</taxon>
        <taxon>Uroplatus</taxon>
    </lineage>
</organism>
<comment type="subcellular location">
    <subcellularLocation>
        <location evidence="1 17">Mitochondrion inner membrane</location>
        <topology evidence="1 17">Multi-pass membrane protein</topology>
    </subcellularLocation>
</comment>
<evidence type="ECO:0000259" key="18">
    <source>
        <dbReference type="Pfam" id="PF00361"/>
    </source>
</evidence>